<reference evidence="2 3" key="1">
    <citation type="submission" date="2023-08" db="EMBL/GenBank/DDBJ databases">
        <title>Genome sequencing of plant associated microbes to promote plant fitness in Sorghum bicolor and Oryza sativa.</title>
        <authorList>
            <person name="Coleman-Derr D."/>
        </authorList>
    </citation>
    <scope>NUCLEOTIDE SEQUENCE [LARGE SCALE GENOMIC DNA]</scope>
    <source>
        <strain evidence="2 3">SLBN-33</strain>
    </source>
</reference>
<dbReference type="EMBL" id="JAVIZN010000002">
    <property type="protein sequence ID" value="MDR6202015.1"/>
    <property type="molecule type" value="Genomic_DNA"/>
</dbReference>
<proteinExistence type="predicted"/>
<organism evidence="2 3">
    <name type="scientific">Paraburkholderia graminis</name>
    <dbReference type="NCBI Taxonomy" id="60548"/>
    <lineage>
        <taxon>Bacteria</taxon>
        <taxon>Pseudomonadati</taxon>
        <taxon>Pseudomonadota</taxon>
        <taxon>Betaproteobacteria</taxon>
        <taxon>Burkholderiales</taxon>
        <taxon>Burkholderiaceae</taxon>
        <taxon>Paraburkholderia</taxon>
    </lineage>
</organism>
<gene>
    <name evidence="2" type="ORF">QF025_000735</name>
</gene>
<evidence type="ECO:0000313" key="2">
    <source>
        <dbReference type="EMBL" id="MDR6202015.1"/>
    </source>
</evidence>
<dbReference type="InterPro" id="IPR025391">
    <property type="entry name" value="DUF4123"/>
</dbReference>
<comment type="caution">
    <text evidence="2">The sequence shown here is derived from an EMBL/GenBank/DDBJ whole genome shotgun (WGS) entry which is preliminary data.</text>
</comment>
<dbReference type="Pfam" id="PF13503">
    <property type="entry name" value="DUF4123"/>
    <property type="match status" value="1"/>
</dbReference>
<dbReference type="AlphaFoldDB" id="A0ABD5C9U0"/>
<evidence type="ECO:0000313" key="3">
    <source>
        <dbReference type="Proteomes" id="UP001245184"/>
    </source>
</evidence>
<dbReference type="RefSeq" id="WP_029971161.1">
    <property type="nucleotide sequence ID" value="NZ_ATXV01000016.1"/>
</dbReference>
<sequence length="267" mass="29876">MDLYLIVEPDNGHVDLGAAPRMFEIGEILPPAMPELKGVMPILYAIEHPEQQVPVIQAIASKDLEAGRPPRACALLETQASAGDLMASLRSTIALARAPAGHSVFRFYDPRVFRHLPWVLQPEQLSALFGPVNRWRYLDNNQGWATVERPLEPVLPFRPTAEQRATLTRLHLIEKALKSIGEAGEATDHRTARQLDLLFEKGARYNLTDEDLAVFVVQGALVSPHFDRHPKVIAALQRSASSSYAEVTTQWSDEEWAQIFHDTQSYV</sequence>
<name>A0ABD5C9U0_9BURK</name>
<protein>
    <recommendedName>
        <fullName evidence="1">DUF4123 domain-containing protein</fullName>
    </recommendedName>
</protein>
<evidence type="ECO:0000259" key="1">
    <source>
        <dbReference type="Pfam" id="PF13503"/>
    </source>
</evidence>
<dbReference type="Proteomes" id="UP001245184">
    <property type="component" value="Unassembled WGS sequence"/>
</dbReference>
<accession>A0ABD5C9U0</accession>
<feature type="domain" description="DUF4123" evidence="1">
    <location>
        <begin position="34"/>
        <end position="126"/>
    </location>
</feature>